<name>A0AAD8MFM0_9APIA</name>
<dbReference type="GO" id="GO:0003924">
    <property type="term" value="F:GTPase activity"/>
    <property type="evidence" value="ECO:0007669"/>
    <property type="project" value="InterPro"/>
</dbReference>
<reference evidence="2" key="1">
    <citation type="submission" date="2023-02" db="EMBL/GenBank/DDBJ databases">
        <title>Genome of toxic invasive species Heracleum sosnowskyi carries increased number of genes despite the absence of recent whole-genome duplications.</title>
        <authorList>
            <person name="Schelkunov M."/>
            <person name="Shtratnikova V."/>
            <person name="Makarenko M."/>
            <person name="Klepikova A."/>
            <person name="Omelchenko D."/>
            <person name="Novikova G."/>
            <person name="Obukhova E."/>
            <person name="Bogdanov V."/>
            <person name="Penin A."/>
            <person name="Logacheva M."/>
        </authorList>
    </citation>
    <scope>NUCLEOTIDE SEQUENCE</scope>
    <source>
        <strain evidence="2">Hsosn_3</strain>
        <tissue evidence="2">Leaf</tissue>
    </source>
</reference>
<feature type="domain" description="Tr-type G" evidence="1">
    <location>
        <begin position="59"/>
        <end position="140"/>
    </location>
</feature>
<proteinExistence type="predicted"/>
<dbReference type="InterPro" id="IPR027417">
    <property type="entry name" value="P-loop_NTPase"/>
</dbReference>
<protein>
    <recommendedName>
        <fullName evidence="1">Tr-type G domain-containing protein</fullName>
    </recommendedName>
</protein>
<comment type="caution">
    <text evidence="2">The sequence shown here is derived from an EMBL/GenBank/DDBJ whole genome shotgun (WGS) entry which is preliminary data.</text>
</comment>
<accession>A0AAD8MFM0</accession>
<dbReference type="SUPFAM" id="SSF52540">
    <property type="entry name" value="P-loop containing nucleoside triphosphate hydrolases"/>
    <property type="match status" value="1"/>
</dbReference>
<dbReference type="PRINTS" id="PR00315">
    <property type="entry name" value="ELONGATNFCT"/>
</dbReference>
<dbReference type="Pfam" id="PF00009">
    <property type="entry name" value="GTP_EFTU"/>
    <property type="match status" value="1"/>
</dbReference>
<dbReference type="GO" id="GO:0005739">
    <property type="term" value="C:mitochondrion"/>
    <property type="evidence" value="ECO:0007669"/>
    <property type="project" value="TreeGrafter"/>
</dbReference>
<evidence type="ECO:0000259" key="1">
    <source>
        <dbReference type="Pfam" id="PF00009"/>
    </source>
</evidence>
<sequence length="149" mass="16565">MIDLPGFTLNVFITRHGSLLKNNNRSSLSEVVKHVTYVYKGLIFYAYCLQFLNSTFISETSKQQYAHVDCSGHVDYAKNIITGAAQMDVAILVVFALDGPMLQTKEHILLPHQVGVPSRGCFLDKVDAVDDPRFAGTCRDRASRLAQLS</sequence>
<dbReference type="PANTHER" id="PTHR43721:SF22">
    <property type="entry name" value="ELONGATION FACTOR TU, MITOCHONDRIAL"/>
    <property type="match status" value="1"/>
</dbReference>
<dbReference type="EMBL" id="JAUIZM010000008">
    <property type="protein sequence ID" value="KAK1371087.1"/>
    <property type="molecule type" value="Genomic_DNA"/>
</dbReference>
<dbReference type="InterPro" id="IPR050055">
    <property type="entry name" value="EF-Tu_GTPase"/>
</dbReference>
<gene>
    <name evidence="2" type="ORF">POM88_037179</name>
</gene>
<keyword evidence="3" id="KW-1185">Reference proteome</keyword>
<dbReference type="GO" id="GO:0070125">
    <property type="term" value="P:mitochondrial translational elongation"/>
    <property type="evidence" value="ECO:0007669"/>
    <property type="project" value="TreeGrafter"/>
</dbReference>
<reference evidence="2" key="2">
    <citation type="submission" date="2023-05" db="EMBL/GenBank/DDBJ databases">
        <authorList>
            <person name="Schelkunov M.I."/>
        </authorList>
    </citation>
    <scope>NUCLEOTIDE SEQUENCE</scope>
    <source>
        <strain evidence="2">Hsosn_3</strain>
        <tissue evidence="2">Leaf</tissue>
    </source>
</reference>
<dbReference type="AlphaFoldDB" id="A0AAD8MFM0"/>
<evidence type="ECO:0000313" key="2">
    <source>
        <dbReference type="EMBL" id="KAK1371087.1"/>
    </source>
</evidence>
<organism evidence="2 3">
    <name type="scientific">Heracleum sosnowskyi</name>
    <dbReference type="NCBI Taxonomy" id="360622"/>
    <lineage>
        <taxon>Eukaryota</taxon>
        <taxon>Viridiplantae</taxon>
        <taxon>Streptophyta</taxon>
        <taxon>Embryophyta</taxon>
        <taxon>Tracheophyta</taxon>
        <taxon>Spermatophyta</taxon>
        <taxon>Magnoliopsida</taxon>
        <taxon>eudicotyledons</taxon>
        <taxon>Gunneridae</taxon>
        <taxon>Pentapetalae</taxon>
        <taxon>asterids</taxon>
        <taxon>campanulids</taxon>
        <taxon>Apiales</taxon>
        <taxon>Apiaceae</taxon>
        <taxon>Apioideae</taxon>
        <taxon>apioid superclade</taxon>
        <taxon>Tordylieae</taxon>
        <taxon>Tordyliinae</taxon>
        <taxon>Heracleum</taxon>
    </lineage>
</organism>
<dbReference type="PANTHER" id="PTHR43721">
    <property type="entry name" value="ELONGATION FACTOR TU-RELATED"/>
    <property type="match status" value="1"/>
</dbReference>
<evidence type="ECO:0000313" key="3">
    <source>
        <dbReference type="Proteomes" id="UP001237642"/>
    </source>
</evidence>
<dbReference type="GO" id="GO:0005525">
    <property type="term" value="F:GTP binding"/>
    <property type="evidence" value="ECO:0007669"/>
    <property type="project" value="InterPro"/>
</dbReference>
<dbReference type="Gene3D" id="3.40.50.300">
    <property type="entry name" value="P-loop containing nucleotide triphosphate hydrolases"/>
    <property type="match status" value="1"/>
</dbReference>
<dbReference type="Proteomes" id="UP001237642">
    <property type="component" value="Unassembled WGS sequence"/>
</dbReference>
<dbReference type="GO" id="GO:0003746">
    <property type="term" value="F:translation elongation factor activity"/>
    <property type="evidence" value="ECO:0007669"/>
    <property type="project" value="TreeGrafter"/>
</dbReference>
<dbReference type="InterPro" id="IPR000795">
    <property type="entry name" value="T_Tr_GTP-bd_dom"/>
</dbReference>